<dbReference type="Pfam" id="PF00561">
    <property type="entry name" value="Abhydrolase_1"/>
    <property type="match status" value="1"/>
</dbReference>
<keyword evidence="3" id="KW-1185">Reference proteome</keyword>
<proteinExistence type="predicted"/>
<dbReference type="SUPFAM" id="SSF53474">
    <property type="entry name" value="alpha/beta-Hydrolases"/>
    <property type="match status" value="1"/>
</dbReference>
<dbReference type="PANTHER" id="PTHR43433:SF5">
    <property type="entry name" value="AB HYDROLASE-1 DOMAIN-CONTAINING PROTEIN"/>
    <property type="match status" value="1"/>
</dbReference>
<dbReference type="InterPro" id="IPR050471">
    <property type="entry name" value="AB_hydrolase"/>
</dbReference>
<dbReference type="Proteomes" id="UP000291562">
    <property type="component" value="Chromosome"/>
</dbReference>
<name>A0A411HQE1_9GAMM</name>
<evidence type="ECO:0000313" key="2">
    <source>
        <dbReference type="EMBL" id="QBB72714.1"/>
    </source>
</evidence>
<reference evidence="2 3" key="1">
    <citation type="submission" date="2019-01" db="EMBL/GenBank/DDBJ databases">
        <title>Pseudolysobacter antarctica gen. nov., sp. nov., isolated from Fildes Peninsula, Antarctica.</title>
        <authorList>
            <person name="Wei Z."/>
            <person name="Peng F."/>
        </authorList>
    </citation>
    <scope>NUCLEOTIDE SEQUENCE [LARGE SCALE GENOMIC DNA]</scope>
    <source>
        <strain evidence="2 3">AQ6-296</strain>
    </source>
</reference>
<dbReference type="OrthoDB" id="9779853at2"/>
<dbReference type="EMBL" id="CP035704">
    <property type="protein sequence ID" value="QBB72714.1"/>
    <property type="molecule type" value="Genomic_DNA"/>
</dbReference>
<dbReference type="InterPro" id="IPR029058">
    <property type="entry name" value="AB_hydrolase_fold"/>
</dbReference>
<accession>A0A411HQE1</accession>
<keyword evidence="2" id="KW-0378">Hydrolase</keyword>
<dbReference type="AlphaFoldDB" id="A0A411HQE1"/>
<dbReference type="KEGG" id="xbc:ELE36_14710"/>
<dbReference type="PANTHER" id="PTHR43433">
    <property type="entry name" value="HYDROLASE, ALPHA/BETA FOLD FAMILY PROTEIN"/>
    <property type="match status" value="1"/>
</dbReference>
<gene>
    <name evidence="2" type="ORF">ELE36_14710</name>
</gene>
<evidence type="ECO:0000259" key="1">
    <source>
        <dbReference type="Pfam" id="PF00561"/>
    </source>
</evidence>
<feature type="domain" description="AB hydrolase-1" evidence="1">
    <location>
        <begin position="29"/>
        <end position="262"/>
    </location>
</feature>
<dbReference type="GO" id="GO:0016787">
    <property type="term" value="F:hydrolase activity"/>
    <property type="evidence" value="ECO:0007669"/>
    <property type="project" value="UniProtKB-KW"/>
</dbReference>
<protein>
    <submittedName>
        <fullName evidence="2">Alpha/beta hydrolase</fullName>
    </submittedName>
</protein>
<dbReference type="Gene3D" id="3.40.50.1820">
    <property type="entry name" value="alpha/beta hydrolase"/>
    <property type="match status" value="1"/>
</dbReference>
<evidence type="ECO:0000313" key="3">
    <source>
        <dbReference type="Proteomes" id="UP000291562"/>
    </source>
</evidence>
<sequence length="283" mass="31024">MSARHAAPNFIHTNDGTMLFYRDWGQGAPVVFVGSWSLPSDMWNYQTLALSEQGLRCISYDRRGHGRSSDPGRGYDFDTLADDLAALLEVLDLRGVTLVGHSMGCGEIVRYLTRFGSDRVARIALLGTTTPMLALAPDNPDGIDVALFEFFQTQQLMRDYPEWIEENLPPFVVPQTTPAMVNWVRQMALNTSAKALKDCNTAVVRADFRQEMKRINVPTLILHGDLDASAPLALTAEASAALVPGAVLKIYQGAPHGFFITHMDGINADLLAFAGADQRVAVE</sequence>
<dbReference type="PRINTS" id="PR00111">
    <property type="entry name" value="ABHYDROLASE"/>
</dbReference>
<dbReference type="InterPro" id="IPR000073">
    <property type="entry name" value="AB_hydrolase_1"/>
</dbReference>
<organism evidence="2 3">
    <name type="scientific">Pseudolysobacter antarcticus</name>
    <dbReference type="NCBI Taxonomy" id="2511995"/>
    <lineage>
        <taxon>Bacteria</taxon>
        <taxon>Pseudomonadati</taxon>
        <taxon>Pseudomonadota</taxon>
        <taxon>Gammaproteobacteria</taxon>
        <taxon>Lysobacterales</taxon>
        <taxon>Rhodanobacteraceae</taxon>
        <taxon>Pseudolysobacter</taxon>
    </lineage>
</organism>